<dbReference type="AlphaFoldDB" id="A0A3M8R113"/>
<dbReference type="OrthoDB" id="5964141at2"/>
<comment type="caution">
    <text evidence="1">The sequence shown here is derived from an EMBL/GenBank/DDBJ whole genome shotgun (WGS) entry which is preliminary data.</text>
</comment>
<organism evidence="1">
    <name type="scientific">Acidithiobacillus sulfuriphilus</name>
    <dbReference type="NCBI Taxonomy" id="1867749"/>
    <lineage>
        <taxon>Bacteria</taxon>
        <taxon>Pseudomonadati</taxon>
        <taxon>Pseudomonadota</taxon>
        <taxon>Acidithiobacillia</taxon>
        <taxon>Acidithiobacillales</taxon>
        <taxon>Acidithiobacillaceae</taxon>
        <taxon>Acidithiobacillus</taxon>
    </lineage>
</organism>
<proteinExistence type="predicted"/>
<sequence>MMGEPLDFLLAQRADLERRGPPGYGQRMMALEALGELLDRHCAELGAAIARDFGGRSQREMALYYFDWG</sequence>
<reference evidence="1" key="1">
    <citation type="submission" date="2018-10" db="EMBL/GenBank/DDBJ databases">
        <title>Acidithiobacillus sulfuriphilus sp. nov.: an extremely acidophilic sulfur-oxidizing chemolithotroph isolated from a neutral pH environment.</title>
        <authorList>
            <person name="Falagan C."/>
            <person name="Moya-Beltran A."/>
            <person name="Quatrini R."/>
            <person name="Johnson D.B."/>
        </authorList>
    </citation>
    <scope>NUCLEOTIDE SEQUENCE [LARGE SCALE GENOMIC DNA]</scope>
    <source>
        <strain evidence="1">CJ-2</strain>
    </source>
</reference>
<evidence type="ECO:0000313" key="1">
    <source>
        <dbReference type="EMBL" id="RNF62239.1"/>
    </source>
</evidence>
<dbReference type="RefSeq" id="WP_123103717.1">
    <property type="nucleotide sequence ID" value="NZ_CP127527.1"/>
</dbReference>
<protein>
    <submittedName>
        <fullName evidence="1">Uncharacterized protein</fullName>
    </submittedName>
</protein>
<accession>A0A3M8R113</accession>
<gene>
    <name evidence="1" type="ORF">EC580_07530</name>
</gene>
<dbReference type="EMBL" id="RIZI01000163">
    <property type="protein sequence ID" value="RNF62239.1"/>
    <property type="molecule type" value="Genomic_DNA"/>
</dbReference>
<name>A0A3M8R113_9PROT</name>